<keyword evidence="1" id="KW-1133">Transmembrane helix</keyword>
<dbReference type="SUPFAM" id="SSF51735">
    <property type="entry name" value="NAD(P)-binding Rossmann-fold domains"/>
    <property type="match status" value="1"/>
</dbReference>
<organism evidence="3 4">
    <name type="scientific">Cylindrobasidium torrendii FP15055 ss-10</name>
    <dbReference type="NCBI Taxonomy" id="1314674"/>
    <lineage>
        <taxon>Eukaryota</taxon>
        <taxon>Fungi</taxon>
        <taxon>Dikarya</taxon>
        <taxon>Basidiomycota</taxon>
        <taxon>Agaricomycotina</taxon>
        <taxon>Agaricomycetes</taxon>
        <taxon>Agaricomycetidae</taxon>
        <taxon>Agaricales</taxon>
        <taxon>Marasmiineae</taxon>
        <taxon>Physalacriaceae</taxon>
        <taxon>Cylindrobasidium</taxon>
    </lineage>
</organism>
<dbReference type="Pfam" id="PF13460">
    <property type="entry name" value="NAD_binding_10"/>
    <property type="match status" value="1"/>
</dbReference>
<sequence>MNKQTIYKQSEPVVLRIKGTSTMSKLSVLIIGATGYLGGSVLTRLLDYPKLSLTALVRSAEKAQKIRDLKLGVRVVEGSPSTDAALLVELMADVDILIDAYNCDDLTGALNILAATRQSKKRVHVIHVSGTALLSDYSFGKSPAQAKYSDYDDTDIEQLRSIPATALHNNVDQEFLKADAEGHIYTYLFVPGAIFSQPTGVLVDAGIVKPQEMMIYMIVASLELTKGVPGFIGDGLNEWAIVDIHETTDLMLLMINKLLGGETLSHGIDGYYFVENGTVQLKELAVAAAKEFSGVVPSEARPFTPEEQTAVFKTDLLTNIVASNTGCRSTRGRALGWKPTKGRADFLEVAESYAKKARQ</sequence>
<dbReference type="InterPro" id="IPR051783">
    <property type="entry name" value="NAD(P)-dependent_oxidoreduct"/>
</dbReference>
<keyword evidence="1" id="KW-0472">Membrane</keyword>
<protein>
    <submittedName>
        <fullName evidence="3">NAD(P)-binding protein</fullName>
    </submittedName>
</protein>
<keyword evidence="4" id="KW-1185">Reference proteome</keyword>
<keyword evidence="1" id="KW-0812">Transmembrane</keyword>
<gene>
    <name evidence="3" type="ORF">CYLTODRAFT_440854</name>
</gene>
<dbReference type="GO" id="GO:0004029">
    <property type="term" value="F:aldehyde dehydrogenase (NAD+) activity"/>
    <property type="evidence" value="ECO:0007669"/>
    <property type="project" value="TreeGrafter"/>
</dbReference>
<proteinExistence type="predicted"/>
<evidence type="ECO:0000256" key="1">
    <source>
        <dbReference type="SAM" id="Phobius"/>
    </source>
</evidence>
<dbReference type="Proteomes" id="UP000054007">
    <property type="component" value="Unassembled WGS sequence"/>
</dbReference>
<evidence type="ECO:0000313" key="3">
    <source>
        <dbReference type="EMBL" id="KIY72097.1"/>
    </source>
</evidence>
<dbReference type="InterPro" id="IPR016040">
    <property type="entry name" value="NAD(P)-bd_dom"/>
</dbReference>
<dbReference type="PANTHER" id="PTHR48079:SF6">
    <property type="entry name" value="NAD(P)-BINDING DOMAIN-CONTAINING PROTEIN-RELATED"/>
    <property type="match status" value="1"/>
</dbReference>
<name>A0A0D7BNN6_9AGAR</name>
<dbReference type="InterPro" id="IPR036291">
    <property type="entry name" value="NAD(P)-bd_dom_sf"/>
</dbReference>
<dbReference type="AlphaFoldDB" id="A0A0D7BNN6"/>
<accession>A0A0D7BNN6</accession>
<feature type="domain" description="NAD(P)-binding" evidence="2">
    <location>
        <begin position="32"/>
        <end position="130"/>
    </location>
</feature>
<evidence type="ECO:0000313" key="4">
    <source>
        <dbReference type="Proteomes" id="UP000054007"/>
    </source>
</evidence>
<reference evidence="3 4" key="1">
    <citation type="journal article" date="2015" name="Fungal Genet. Biol.">
        <title>Evolution of novel wood decay mechanisms in Agaricales revealed by the genome sequences of Fistulina hepatica and Cylindrobasidium torrendii.</title>
        <authorList>
            <person name="Floudas D."/>
            <person name="Held B.W."/>
            <person name="Riley R."/>
            <person name="Nagy L.G."/>
            <person name="Koehler G."/>
            <person name="Ransdell A.S."/>
            <person name="Younus H."/>
            <person name="Chow J."/>
            <person name="Chiniquy J."/>
            <person name="Lipzen A."/>
            <person name="Tritt A."/>
            <person name="Sun H."/>
            <person name="Haridas S."/>
            <person name="LaButti K."/>
            <person name="Ohm R.A."/>
            <person name="Kues U."/>
            <person name="Blanchette R.A."/>
            <person name="Grigoriev I.V."/>
            <person name="Minto R.E."/>
            <person name="Hibbett D.S."/>
        </authorList>
    </citation>
    <scope>NUCLEOTIDE SEQUENCE [LARGE SCALE GENOMIC DNA]</scope>
    <source>
        <strain evidence="3 4">FP15055 ss-10</strain>
    </source>
</reference>
<dbReference type="STRING" id="1314674.A0A0D7BNN6"/>
<dbReference type="Gene3D" id="3.40.50.720">
    <property type="entry name" value="NAD(P)-binding Rossmann-like Domain"/>
    <property type="match status" value="1"/>
</dbReference>
<dbReference type="PANTHER" id="PTHR48079">
    <property type="entry name" value="PROTEIN YEEZ"/>
    <property type="match status" value="1"/>
</dbReference>
<dbReference type="GO" id="GO:0005737">
    <property type="term" value="C:cytoplasm"/>
    <property type="evidence" value="ECO:0007669"/>
    <property type="project" value="TreeGrafter"/>
</dbReference>
<feature type="transmembrane region" description="Helical" evidence="1">
    <location>
        <begin position="26"/>
        <end position="46"/>
    </location>
</feature>
<dbReference type="OrthoDB" id="2130169at2759"/>
<dbReference type="EMBL" id="KN880447">
    <property type="protein sequence ID" value="KIY72097.1"/>
    <property type="molecule type" value="Genomic_DNA"/>
</dbReference>
<evidence type="ECO:0000259" key="2">
    <source>
        <dbReference type="Pfam" id="PF13460"/>
    </source>
</evidence>